<name>A0A4R5LNX9_9GAMM</name>
<proteinExistence type="predicted"/>
<reference evidence="2 3" key="1">
    <citation type="submission" date="2019-03" db="EMBL/GenBank/DDBJ databases">
        <title>Seongchinamella monodicae gen. nov., sp. nov., a novel member of the Gammaproteobacteria isolated from a tidal mudflat of beach.</title>
        <authorList>
            <person name="Yang H.G."/>
            <person name="Kang J.W."/>
            <person name="Lee S.D."/>
        </authorList>
    </citation>
    <scope>NUCLEOTIDE SEQUENCE [LARGE SCALE GENOMIC DNA]</scope>
    <source>
        <strain evidence="2 3">GH4-78</strain>
    </source>
</reference>
<keyword evidence="1" id="KW-0732">Signal</keyword>
<dbReference type="AlphaFoldDB" id="A0A4R5LNX9"/>
<feature type="chain" id="PRO_5020821181" evidence="1">
    <location>
        <begin position="29"/>
        <end position="358"/>
    </location>
</feature>
<dbReference type="OrthoDB" id="5956919at2"/>
<feature type="signal peptide" evidence="1">
    <location>
        <begin position="1"/>
        <end position="28"/>
    </location>
</feature>
<dbReference type="RefSeq" id="WP_133214693.1">
    <property type="nucleotide sequence ID" value="NZ_SMSE01000004.1"/>
</dbReference>
<comment type="caution">
    <text evidence="2">The sequence shown here is derived from an EMBL/GenBank/DDBJ whole genome shotgun (WGS) entry which is preliminary data.</text>
</comment>
<dbReference type="SUPFAM" id="SSF74653">
    <property type="entry name" value="TolA/TonB C-terminal domain"/>
    <property type="match status" value="1"/>
</dbReference>
<dbReference type="Gene3D" id="3.30.1150.10">
    <property type="match status" value="1"/>
</dbReference>
<evidence type="ECO:0000313" key="2">
    <source>
        <dbReference type="EMBL" id="TDG11951.1"/>
    </source>
</evidence>
<organism evidence="2 3">
    <name type="scientific">Seongchinamella unica</name>
    <dbReference type="NCBI Taxonomy" id="2547392"/>
    <lineage>
        <taxon>Bacteria</taxon>
        <taxon>Pseudomonadati</taxon>
        <taxon>Pseudomonadota</taxon>
        <taxon>Gammaproteobacteria</taxon>
        <taxon>Cellvibrionales</taxon>
        <taxon>Halieaceae</taxon>
        <taxon>Seongchinamella</taxon>
    </lineage>
</organism>
<sequence>MFACFASRVRRWFACLMLATVCAGNAWAQFVPPQNLDPASATIRLDSSFQSDAWLVYTYDIDETGNVVNAQIQSSNGVLEVEQAILRQVNAMRFIPARRGGNPVKVSADPVVYTWILDLPREMTPRFAQLYQQAWDLYAEENYDAAFDIAVELKNFPGRNALEEVKFQILAASLASRWDDEAAELQHLTRVVEFQSLALNNNFKNTYVSTQQYLQILKRILTLQLNGRMLADAGNTLDLMQNLGRGSPVVDEAAALYSQAEQQLAAMDDVAINGELVPLYRDGPGSWKAGLSRSEFSVSDVRGRVGAVFLVCANGERSLRYPSSDPWRIPTGWSDCKVDVSGKAGTRLVLHQHAPRQR</sequence>
<keyword evidence="3" id="KW-1185">Reference proteome</keyword>
<evidence type="ECO:0000313" key="3">
    <source>
        <dbReference type="Proteomes" id="UP000295554"/>
    </source>
</evidence>
<dbReference type="EMBL" id="SMSE01000004">
    <property type="protein sequence ID" value="TDG11951.1"/>
    <property type="molecule type" value="Genomic_DNA"/>
</dbReference>
<protein>
    <submittedName>
        <fullName evidence="2">Energy transducer TonB</fullName>
    </submittedName>
</protein>
<evidence type="ECO:0000256" key="1">
    <source>
        <dbReference type="SAM" id="SignalP"/>
    </source>
</evidence>
<dbReference type="Proteomes" id="UP000295554">
    <property type="component" value="Unassembled WGS sequence"/>
</dbReference>
<gene>
    <name evidence="2" type="ORF">E2F43_16440</name>
</gene>
<accession>A0A4R5LNX9</accession>